<gene>
    <name evidence="2" type="ORF">PLEPLA_LOCUS11456</name>
</gene>
<reference evidence="2" key="1">
    <citation type="submission" date="2020-03" db="EMBL/GenBank/DDBJ databases">
        <authorList>
            <person name="Weist P."/>
        </authorList>
    </citation>
    <scope>NUCLEOTIDE SEQUENCE</scope>
</reference>
<dbReference type="EMBL" id="CADEAL010000664">
    <property type="protein sequence ID" value="CAB1423536.1"/>
    <property type="molecule type" value="Genomic_DNA"/>
</dbReference>
<dbReference type="Proteomes" id="UP001153269">
    <property type="component" value="Unassembled WGS sequence"/>
</dbReference>
<sequence length="248" mass="26577">MDDMTAAKSEADRPLVASCSRTQQQHLTTSPTKEMAARSQITVLLLLFLLSTEHSFAGTQNKLTPLVKELLSKNEFTPLVKELLSKYRVGGMFSMAVSIPLNQNQDQNQNQVAYQIIQKVIHSDPAKRVKETINNGESVSLSPTGSDEGNGSDLRTAEDVSSAHIGCDSGEGNGKVSRGNGKVSKGKGGKGRRGKEGKGKVRKGKGVSSPGPQQTTETDRGLDGKEKAQEGVDEKFLELAGWLSGTCF</sequence>
<organism evidence="2 3">
    <name type="scientific">Pleuronectes platessa</name>
    <name type="common">European plaice</name>
    <dbReference type="NCBI Taxonomy" id="8262"/>
    <lineage>
        <taxon>Eukaryota</taxon>
        <taxon>Metazoa</taxon>
        <taxon>Chordata</taxon>
        <taxon>Craniata</taxon>
        <taxon>Vertebrata</taxon>
        <taxon>Euteleostomi</taxon>
        <taxon>Actinopterygii</taxon>
        <taxon>Neopterygii</taxon>
        <taxon>Teleostei</taxon>
        <taxon>Neoteleostei</taxon>
        <taxon>Acanthomorphata</taxon>
        <taxon>Carangaria</taxon>
        <taxon>Pleuronectiformes</taxon>
        <taxon>Pleuronectoidei</taxon>
        <taxon>Pleuronectidae</taxon>
        <taxon>Pleuronectes</taxon>
    </lineage>
</organism>
<keyword evidence="3" id="KW-1185">Reference proteome</keyword>
<feature type="compositionally biased region" description="Basic and acidic residues" evidence="1">
    <location>
        <begin position="217"/>
        <end position="234"/>
    </location>
</feature>
<comment type="caution">
    <text evidence="2">The sequence shown here is derived from an EMBL/GenBank/DDBJ whole genome shotgun (WGS) entry which is preliminary data.</text>
</comment>
<protein>
    <submittedName>
        <fullName evidence="2">Uncharacterized protein</fullName>
    </submittedName>
</protein>
<evidence type="ECO:0000313" key="3">
    <source>
        <dbReference type="Proteomes" id="UP001153269"/>
    </source>
</evidence>
<dbReference type="AlphaFoldDB" id="A0A9N7U3V2"/>
<feature type="compositionally biased region" description="Polar residues" evidence="1">
    <location>
        <begin position="132"/>
        <end position="149"/>
    </location>
</feature>
<accession>A0A9N7U3V2</accession>
<feature type="region of interest" description="Disordered" evidence="1">
    <location>
        <begin position="132"/>
        <end position="234"/>
    </location>
</feature>
<proteinExistence type="predicted"/>
<name>A0A9N7U3V2_PLEPL</name>
<feature type="compositionally biased region" description="Low complexity" evidence="1">
    <location>
        <begin position="174"/>
        <end position="183"/>
    </location>
</feature>
<feature type="compositionally biased region" description="Basic residues" evidence="1">
    <location>
        <begin position="184"/>
        <end position="193"/>
    </location>
</feature>
<evidence type="ECO:0000256" key="1">
    <source>
        <dbReference type="SAM" id="MobiDB-lite"/>
    </source>
</evidence>
<evidence type="ECO:0000313" key="2">
    <source>
        <dbReference type="EMBL" id="CAB1423536.1"/>
    </source>
</evidence>